<name>A0AAD6RW14_9AGAR</name>
<feature type="region of interest" description="Disordered" evidence="2">
    <location>
        <begin position="350"/>
        <end position="447"/>
    </location>
</feature>
<feature type="compositionally biased region" description="Basic residues" evidence="2">
    <location>
        <begin position="351"/>
        <end position="360"/>
    </location>
</feature>
<sequence length="560" mass="61342">MAPRSWATTDQIAWLQTWMPEFIRRQAEHKLHLFWPAMLETWVRKWPEHAALSLPLPSDATARALTGDELATVGAAIKERKNKLENWFRNQRNKVNCVNGGGPTAARIQTMFNFATPKKRRVHQPVEIFQRRNPQFVKLALTAAGYDALTGQPDEADDFTDESTGTPDVLKNSLRSQRMRLRTHIVSALWQDVDDEEKAAVMAELETEKVALREEKEAAENRAERTAAEYQEYICGIDALDSVFTDVHKAAYKAAGWVGMTIVGGPNPRMEGEMSLKIICFGETPSGNDFEQCCVNFEDNVVKPFEGFVQMCFTAQQCASRSMPANPATTDAPRLTRVLPVPIVVAAPAAKKSKKRKSKKSPAVVEETPASPSPSSTSEEMSTDTDNLGRLYAFSPEPAANDSSTSADAMDVDGFSMDDFLGPSPTDFLDRAASSDSTEGSPVSRGPAVRAAEEFLATLGEQVDAPDPRWPAGMTAPWSPEAAAAIAQTERGGDDCVANHRPHEFPPPSSAHVQISPHGPLSDFPGGDCQRRWIQLPPERATCSKGDADGLALQEAERTF</sequence>
<comment type="caution">
    <text evidence="3">The sequence shown here is derived from an EMBL/GenBank/DDBJ whole genome shotgun (WGS) entry which is preliminary data.</text>
</comment>
<dbReference type="Proteomes" id="UP001218188">
    <property type="component" value="Unassembled WGS sequence"/>
</dbReference>
<evidence type="ECO:0000256" key="2">
    <source>
        <dbReference type="SAM" id="MobiDB-lite"/>
    </source>
</evidence>
<feature type="coiled-coil region" evidence="1">
    <location>
        <begin position="202"/>
        <end position="233"/>
    </location>
</feature>
<proteinExistence type="predicted"/>
<reference evidence="3" key="1">
    <citation type="submission" date="2023-03" db="EMBL/GenBank/DDBJ databases">
        <title>Massive genome expansion in bonnet fungi (Mycena s.s.) driven by repeated elements and novel gene families across ecological guilds.</title>
        <authorList>
            <consortium name="Lawrence Berkeley National Laboratory"/>
            <person name="Harder C.B."/>
            <person name="Miyauchi S."/>
            <person name="Viragh M."/>
            <person name="Kuo A."/>
            <person name="Thoen E."/>
            <person name="Andreopoulos B."/>
            <person name="Lu D."/>
            <person name="Skrede I."/>
            <person name="Drula E."/>
            <person name="Henrissat B."/>
            <person name="Morin E."/>
            <person name="Kohler A."/>
            <person name="Barry K."/>
            <person name="LaButti K."/>
            <person name="Morin E."/>
            <person name="Salamov A."/>
            <person name="Lipzen A."/>
            <person name="Mereny Z."/>
            <person name="Hegedus B."/>
            <person name="Baldrian P."/>
            <person name="Stursova M."/>
            <person name="Weitz H."/>
            <person name="Taylor A."/>
            <person name="Grigoriev I.V."/>
            <person name="Nagy L.G."/>
            <person name="Martin F."/>
            <person name="Kauserud H."/>
        </authorList>
    </citation>
    <scope>NUCLEOTIDE SEQUENCE</scope>
    <source>
        <strain evidence="3">CBHHK200</strain>
    </source>
</reference>
<dbReference type="AlphaFoldDB" id="A0AAD6RW14"/>
<evidence type="ECO:0000313" key="3">
    <source>
        <dbReference type="EMBL" id="KAJ7016366.1"/>
    </source>
</evidence>
<protein>
    <submittedName>
        <fullName evidence="3">Uncharacterized protein</fullName>
    </submittedName>
</protein>
<gene>
    <name evidence="3" type="ORF">C8F04DRAFT_1202406</name>
</gene>
<keyword evidence="1" id="KW-0175">Coiled coil</keyword>
<keyword evidence="4" id="KW-1185">Reference proteome</keyword>
<evidence type="ECO:0000256" key="1">
    <source>
        <dbReference type="SAM" id="Coils"/>
    </source>
</evidence>
<accession>A0AAD6RW14</accession>
<evidence type="ECO:0000313" key="4">
    <source>
        <dbReference type="Proteomes" id="UP001218188"/>
    </source>
</evidence>
<feature type="compositionally biased region" description="Low complexity" evidence="2">
    <location>
        <begin position="361"/>
        <end position="380"/>
    </location>
</feature>
<organism evidence="3 4">
    <name type="scientific">Mycena alexandri</name>
    <dbReference type="NCBI Taxonomy" id="1745969"/>
    <lineage>
        <taxon>Eukaryota</taxon>
        <taxon>Fungi</taxon>
        <taxon>Dikarya</taxon>
        <taxon>Basidiomycota</taxon>
        <taxon>Agaricomycotina</taxon>
        <taxon>Agaricomycetes</taxon>
        <taxon>Agaricomycetidae</taxon>
        <taxon>Agaricales</taxon>
        <taxon>Marasmiineae</taxon>
        <taxon>Mycenaceae</taxon>
        <taxon>Mycena</taxon>
    </lineage>
</organism>
<dbReference type="EMBL" id="JARJCM010000520">
    <property type="protein sequence ID" value="KAJ7016366.1"/>
    <property type="molecule type" value="Genomic_DNA"/>
</dbReference>